<dbReference type="RefSeq" id="WP_166147436.1">
    <property type="nucleotide sequence ID" value="NZ_JAAOIW010000002.1"/>
</dbReference>
<name>A0ABX0J3Q4_9BACL</name>
<comment type="caution">
    <text evidence="3">The sequence shown here is derived from an EMBL/GenBank/DDBJ whole genome shotgun (WGS) entry which is preliminary data.</text>
</comment>
<dbReference type="Proteomes" id="UP001165962">
    <property type="component" value="Unassembled WGS sequence"/>
</dbReference>
<feature type="compositionally biased region" description="Low complexity" evidence="1">
    <location>
        <begin position="63"/>
        <end position="74"/>
    </location>
</feature>
<evidence type="ECO:0000256" key="1">
    <source>
        <dbReference type="SAM" id="MobiDB-lite"/>
    </source>
</evidence>
<keyword evidence="2" id="KW-0472">Membrane</keyword>
<keyword evidence="2" id="KW-0812">Transmembrane</keyword>
<proteinExistence type="predicted"/>
<evidence type="ECO:0000313" key="3">
    <source>
        <dbReference type="EMBL" id="NHN29458.1"/>
    </source>
</evidence>
<keyword evidence="4" id="KW-1185">Reference proteome</keyword>
<accession>A0ABX0J3Q4</accession>
<keyword evidence="2" id="KW-1133">Transmembrane helix</keyword>
<feature type="transmembrane region" description="Helical" evidence="2">
    <location>
        <begin position="6"/>
        <end position="39"/>
    </location>
</feature>
<sequence>MSSNQIFALLIGTGYVIGLIASFFSPAFVALFFPSLLAFIGLIVYKHHSGIAKADPKPLDGTSKPSSSALSSESAGAAEASAKPSAWTIKTAASAASPANSSSSNGPIVADPLWGPVLEYIGVIEDMIISEGQKNNLDDEIVEKTLALLSRLGRVIPQLKELNDGNINHNINRLVFKDLNGAINPFLRLSGEAKQQNRRLLLSGLKDIDSKISFYVASIEQRDLIDLQTKIDLIQQRYNSKI</sequence>
<organism evidence="3 4">
    <name type="scientific">Paenibacillus agricola</name>
    <dbReference type="NCBI Taxonomy" id="2716264"/>
    <lineage>
        <taxon>Bacteria</taxon>
        <taxon>Bacillati</taxon>
        <taxon>Bacillota</taxon>
        <taxon>Bacilli</taxon>
        <taxon>Bacillales</taxon>
        <taxon>Paenibacillaceae</taxon>
        <taxon>Paenibacillus</taxon>
    </lineage>
</organism>
<evidence type="ECO:0008006" key="5">
    <source>
        <dbReference type="Google" id="ProtNLM"/>
    </source>
</evidence>
<gene>
    <name evidence="3" type="ORF">G9U52_06385</name>
</gene>
<protein>
    <recommendedName>
        <fullName evidence="5">5-bromo-4-chloroindolyl phosphate hydrolysis protein</fullName>
    </recommendedName>
</protein>
<dbReference type="EMBL" id="JAAOIW010000002">
    <property type="protein sequence ID" value="NHN29458.1"/>
    <property type="molecule type" value="Genomic_DNA"/>
</dbReference>
<feature type="region of interest" description="Disordered" evidence="1">
    <location>
        <begin position="55"/>
        <end position="74"/>
    </location>
</feature>
<evidence type="ECO:0000313" key="4">
    <source>
        <dbReference type="Proteomes" id="UP001165962"/>
    </source>
</evidence>
<reference evidence="3" key="1">
    <citation type="submission" date="2020-03" db="EMBL/GenBank/DDBJ databases">
        <title>Draft sequencing of Paenibacilllus sp. S3N08.</title>
        <authorList>
            <person name="Kim D.-U."/>
        </authorList>
    </citation>
    <scope>NUCLEOTIDE SEQUENCE</scope>
    <source>
        <strain evidence="3">S3N08</strain>
    </source>
</reference>
<evidence type="ECO:0000256" key="2">
    <source>
        <dbReference type="SAM" id="Phobius"/>
    </source>
</evidence>